<evidence type="ECO:0000313" key="3">
    <source>
        <dbReference type="RefSeq" id="XP_007187456.2"/>
    </source>
</evidence>
<dbReference type="KEGG" id="bacu:103000209"/>
<feature type="compositionally biased region" description="Polar residues" evidence="1">
    <location>
        <begin position="291"/>
        <end position="305"/>
    </location>
</feature>
<dbReference type="PANTHER" id="PTHR21678:SF7">
    <property type="entry name" value="COILED-COIL DOMAIN-CONTAINING PROTEIN R3HCC1L"/>
    <property type="match status" value="1"/>
</dbReference>
<feature type="compositionally biased region" description="Basic and acidic residues" evidence="1">
    <location>
        <begin position="96"/>
        <end position="117"/>
    </location>
</feature>
<keyword evidence="2" id="KW-1185">Reference proteome</keyword>
<dbReference type="RefSeq" id="XP_007187456.2">
    <property type="nucleotide sequence ID" value="XM_007187394.3"/>
</dbReference>
<dbReference type="FunCoup" id="A0A384AJB8">
    <property type="interactions" value="2994"/>
</dbReference>
<proteinExistence type="predicted"/>
<gene>
    <name evidence="3" type="primary">R3HCC1L</name>
</gene>
<dbReference type="Gene3D" id="3.30.70.330">
    <property type="match status" value="1"/>
</dbReference>
<feature type="region of interest" description="Disordered" evidence="1">
    <location>
        <begin position="80"/>
        <end position="139"/>
    </location>
</feature>
<dbReference type="CTD" id="27291"/>
<dbReference type="Proteomes" id="UP001652580">
    <property type="component" value="Chromosome 16"/>
</dbReference>
<dbReference type="InterPro" id="IPR012677">
    <property type="entry name" value="Nucleotide-bd_a/b_plait_sf"/>
</dbReference>
<accession>A0A384AJB8</accession>
<reference evidence="3" key="1">
    <citation type="submission" date="2025-08" db="UniProtKB">
        <authorList>
            <consortium name="RefSeq"/>
        </authorList>
    </citation>
    <scope>IDENTIFICATION</scope>
</reference>
<dbReference type="InParanoid" id="A0A384AJB8"/>
<dbReference type="InterPro" id="IPR039884">
    <property type="entry name" value="R3HC1/R3HCL"/>
</dbReference>
<feature type="region of interest" description="Disordered" evidence="1">
    <location>
        <begin position="809"/>
        <end position="829"/>
    </location>
</feature>
<sequence>MWRVTLPPVRLLSVRRELFVPFASDTVYLHVLEFYYSKDKCHLFDWGGAMQQEAERCRARVRRPDMALYVPKARRGIVVHRSGDEGESCGPPNSMVKEEQKEDSFSQKEIIREKPEAQRLSINPDKKEHNRREGKKASTKFNKDAWLQERNKDNVCTKRATTESKKVLSQGHQQRVPNPGIIPILPLQRHFKPKKIECLEVETRDVTEQDGLLQSQSCSEISKAQVPNKPFQNVEFCDFNRHELNGETFEDRNLESRMETDARVADILSQFPGDFSSVVKPESMIAPVKPSSDSGIVQQGKQTSGGMLKRSNGGITTDSVPGSPVGTIDQTCIDLDAENVGDTANSTDFILGQKGVDSIPETMGHISHQMTIVSKLESTNDIFDPTMIRECEENDSTADELCVKRESSDTAVLAHETYTNNGSKNVGDITNKTCMMDITDTISDQITVAAVRVAHEACSNTSSFSDYLEMTADTAPLHVAKRGNDTEHFSNLTACSDIYAESISSSFTESTGKLIDSLSDCASSLPIKKIAGSNCNTFLDSELSMLNGTKVFSDGALGSDQDCTGDITEALHELKTAEEFKTKEDGSETIEFGVTFPDIESVSVETSMELKASDASHTEASAATEETWESMFNDDGDCLDPRLLQELSGNMKNRESIQEPIFDYYNHEVPDIDLSDCEFPHVIEIYDFPQEFRTEDLLRIFCTYQKKGFDIKWVDDTHALGVFSSPITARDALGSKHTMVKIRPLSQATRAAKAKARAYAEFLQPAKERPETSAALARRLVISALGVRSKQSKTEREAELKKLQEARERKQLEAKQREDIWEGRDQSAV</sequence>
<name>A0A384AJB8_BALAC</name>
<protein>
    <submittedName>
        <fullName evidence="3">Coiled-coil domain-containing protein R3HCC1L isoform X1</fullName>
    </submittedName>
</protein>
<feature type="region of interest" description="Disordered" evidence="1">
    <location>
        <begin position="286"/>
        <end position="323"/>
    </location>
</feature>
<organism evidence="2 3">
    <name type="scientific">Balaenoptera acutorostrata</name>
    <name type="common">Common minke whale</name>
    <name type="synonym">Balaena rostrata</name>
    <dbReference type="NCBI Taxonomy" id="9767"/>
    <lineage>
        <taxon>Eukaryota</taxon>
        <taxon>Metazoa</taxon>
        <taxon>Chordata</taxon>
        <taxon>Craniata</taxon>
        <taxon>Vertebrata</taxon>
        <taxon>Euteleostomi</taxon>
        <taxon>Mammalia</taxon>
        <taxon>Eutheria</taxon>
        <taxon>Laurasiatheria</taxon>
        <taxon>Artiodactyla</taxon>
        <taxon>Whippomorpha</taxon>
        <taxon>Cetacea</taxon>
        <taxon>Mysticeti</taxon>
        <taxon>Balaenopteridae</taxon>
        <taxon>Balaenoptera</taxon>
    </lineage>
</organism>
<dbReference type="AlphaFoldDB" id="A0A384AJB8"/>
<feature type="region of interest" description="Disordered" evidence="1">
    <location>
        <begin position="162"/>
        <end position="181"/>
    </location>
</feature>
<dbReference type="GeneID" id="103000209"/>
<evidence type="ECO:0000256" key="1">
    <source>
        <dbReference type="SAM" id="MobiDB-lite"/>
    </source>
</evidence>
<dbReference type="PANTHER" id="PTHR21678">
    <property type="entry name" value="GROWTH INHIBITION AND DIFFERENTIATION RELATED PROTEIN 88"/>
    <property type="match status" value="1"/>
</dbReference>
<evidence type="ECO:0000313" key="2">
    <source>
        <dbReference type="Proteomes" id="UP001652580"/>
    </source>
</evidence>